<dbReference type="InterPro" id="IPR029062">
    <property type="entry name" value="Class_I_gatase-like"/>
</dbReference>
<evidence type="ECO:0000256" key="2">
    <source>
        <dbReference type="ARBA" id="ARBA00023125"/>
    </source>
</evidence>
<accession>A0A0P1HQM2</accession>
<dbReference type="Gene3D" id="1.10.10.60">
    <property type="entry name" value="Homeodomain-like"/>
    <property type="match status" value="1"/>
</dbReference>
<evidence type="ECO:0000256" key="1">
    <source>
        <dbReference type="ARBA" id="ARBA00023015"/>
    </source>
</evidence>
<dbReference type="PANTHER" id="PTHR43130:SF3">
    <property type="entry name" value="HTH-TYPE TRANSCRIPTIONAL REGULATOR RV1931C"/>
    <property type="match status" value="1"/>
</dbReference>
<dbReference type="CDD" id="cd03136">
    <property type="entry name" value="GATase1_AraC_ArgR_like"/>
    <property type="match status" value="1"/>
</dbReference>
<evidence type="ECO:0000256" key="3">
    <source>
        <dbReference type="ARBA" id="ARBA00023163"/>
    </source>
</evidence>
<reference evidence="5 6" key="1">
    <citation type="submission" date="2015-09" db="EMBL/GenBank/DDBJ databases">
        <authorList>
            <consortium name="Swine Surveillance"/>
        </authorList>
    </citation>
    <scope>NUCLEOTIDE SEQUENCE [LARGE SCALE GENOMIC DNA]</scope>
    <source>
        <strain evidence="5 6">CECT 8399</strain>
    </source>
</reference>
<dbReference type="PANTHER" id="PTHR43130">
    <property type="entry name" value="ARAC-FAMILY TRANSCRIPTIONAL REGULATOR"/>
    <property type="match status" value="1"/>
</dbReference>
<dbReference type="PRINTS" id="PR00032">
    <property type="entry name" value="HTHARAC"/>
</dbReference>
<dbReference type="AlphaFoldDB" id="A0A0P1HQM2"/>
<dbReference type="PROSITE" id="PS01124">
    <property type="entry name" value="HTH_ARAC_FAMILY_2"/>
    <property type="match status" value="1"/>
</dbReference>
<keyword evidence="1" id="KW-0805">Transcription regulation</keyword>
<evidence type="ECO:0000259" key="4">
    <source>
        <dbReference type="PROSITE" id="PS01124"/>
    </source>
</evidence>
<dbReference type="Proteomes" id="UP000051326">
    <property type="component" value="Unassembled WGS sequence"/>
</dbReference>
<protein>
    <submittedName>
        <fullName evidence="5">Carnitine catabolism transcriptional activator</fullName>
    </submittedName>
</protein>
<gene>
    <name evidence="5" type="primary">cdhR_6</name>
    <name evidence="5" type="ORF">PHA8399_03342</name>
</gene>
<feature type="domain" description="HTH araC/xylS-type" evidence="4">
    <location>
        <begin position="277"/>
        <end position="375"/>
    </location>
</feature>
<evidence type="ECO:0000313" key="6">
    <source>
        <dbReference type="Proteomes" id="UP000051326"/>
    </source>
</evidence>
<dbReference type="InterPro" id="IPR018060">
    <property type="entry name" value="HTH_AraC"/>
</dbReference>
<dbReference type="Pfam" id="PF01965">
    <property type="entry name" value="DJ-1_PfpI"/>
    <property type="match status" value="1"/>
</dbReference>
<evidence type="ECO:0000313" key="5">
    <source>
        <dbReference type="EMBL" id="CUI01201.1"/>
    </source>
</evidence>
<dbReference type="STRING" id="1396826.PHA8399_03342"/>
<proteinExistence type="predicted"/>
<organism evidence="5 6">
    <name type="scientific">Leisingera aquaemixtae</name>
    <dbReference type="NCBI Taxonomy" id="1396826"/>
    <lineage>
        <taxon>Bacteria</taxon>
        <taxon>Pseudomonadati</taxon>
        <taxon>Pseudomonadota</taxon>
        <taxon>Alphaproteobacteria</taxon>
        <taxon>Rhodobacterales</taxon>
        <taxon>Roseobacteraceae</taxon>
        <taxon>Leisingera</taxon>
    </lineage>
</organism>
<dbReference type="InterPro" id="IPR002818">
    <property type="entry name" value="DJ-1/PfpI"/>
</dbReference>
<keyword evidence="2" id="KW-0238">DNA-binding</keyword>
<sequence>MRCRNPQERCRYSRAVACVSALGSKIKSEFRPAARVPRWGPAMSDDSFVQKGAAANLAIPFEGAPQDFYFLLLPKATMLPVAAAIEPLRIANQVTGTRLYRWYIMTEDGQPVRCSNGMVVTPDTPLQPLPSDSLGFVCAGVEPHSAATEITLNWLRRESRFGRAIGGICTGAFALAQAGLIKNHKFTLHWENQPGFLESYPSLAPSPNIFEISGPLMTCGGGNAATDMMLHLIEERHGKQLAIIVADMCLHVRSGGQAAPQKSNYAVAIGSRNQRLLNALQLMQESIEEPLSIGELCDRLDISRRQLERLFSRYLNQSPMHVYFDMRLSHAFALMNETSMSVTEIALASGFNSAPHFSRQFKRKFGASPHFFRKGWS</sequence>
<dbReference type="InterPro" id="IPR052158">
    <property type="entry name" value="INH-QAR"/>
</dbReference>
<dbReference type="InterPro" id="IPR020449">
    <property type="entry name" value="Tscrpt_reg_AraC-type_HTH"/>
</dbReference>
<dbReference type="Pfam" id="PF12833">
    <property type="entry name" value="HTH_18"/>
    <property type="match status" value="1"/>
</dbReference>
<dbReference type="EMBL" id="CYSR01000030">
    <property type="protein sequence ID" value="CUI01201.1"/>
    <property type="molecule type" value="Genomic_DNA"/>
</dbReference>
<dbReference type="SUPFAM" id="SSF52317">
    <property type="entry name" value="Class I glutamine amidotransferase-like"/>
    <property type="match status" value="1"/>
</dbReference>
<dbReference type="Gene3D" id="3.40.50.880">
    <property type="match status" value="1"/>
</dbReference>
<dbReference type="SUPFAM" id="SSF46689">
    <property type="entry name" value="Homeodomain-like"/>
    <property type="match status" value="2"/>
</dbReference>
<dbReference type="SMART" id="SM00342">
    <property type="entry name" value="HTH_ARAC"/>
    <property type="match status" value="1"/>
</dbReference>
<dbReference type="GO" id="GO:0003700">
    <property type="term" value="F:DNA-binding transcription factor activity"/>
    <property type="evidence" value="ECO:0007669"/>
    <property type="project" value="InterPro"/>
</dbReference>
<dbReference type="InterPro" id="IPR009057">
    <property type="entry name" value="Homeodomain-like_sf"/>
</dbReference>
<keyword evidence="3" id="KW-0804">Transcription</keyword>
<dbReference type="GO" id="GO:0043565">
    <property type="term" value="F:sequence-specific DNA binding"/>
    <property type="evidence" value="ECO:0007669"/>
    <property type="project" value="InterPro"/>
</dbReference>
<name>A0A0P1HQM2_9RHOB</name>